<organism evidence="1 2">
    <name type="scientific">Anaerocellum danielii</name>
    <dbReference type="NCBI Taxonomy" id="1387557"/>
    <lineage>
        <taxon>Bacteria</taxon>
        <taxon>Bacillati</taxon>
        <taxon>Bacillota</taxon>
        <taxon>Bacillota incertae sedis</taxon>
        <taxon>Caldicellulosiruptorales</taxon>
        <taxon>Caldicellulosiruptoraceae</taxon>
        <taxon>Anaerocellum</taxon>
    </lineage>
</organism>
<dbReference type="Gene3D" id="3.40.190.10">
    <property type="entry name" value="Periplasmic binding protein-like II"/>
    <property type="match status" value="2"/>
</dbReference>
<keyword evidence="2" id="KW-1185">Reference proteome</keyword>
<dbReference type="Pfam" id="PF01547">
    <property type="entry name" value="SBP_bac_1"/>
    <property type="match status" value="1"/>
</dbReference>
<accession>A0ABZ0U2G2</accession>
<protein>
    <submittedName>
        <fullName evidence="1">Extracellular solute-binding protein</fullName>
    </submittedName>
</protein>
<dbReference type="PANTHER" id="PTHR43649">
    <property type="entry name" value="ARABINOSE-BINDING PROTEIN-RELATED"/>
    <property type="match status" value="1"/>
</dbReference>
<dbReference type="InterPro" id="IPR050490">
    <property type="entry name" value="Bact_solute-bd_prot1"/>
</dbReference>
<gene>
    <name evidence="1" type="ORF">SOJ16_000091</name>
</gene>
<dbReference type="RefSeq" id="WP_045173494.1">
    <property type="nucleotide sequence ID" value="NZ_CP139957.1"/>
</dbReference>
<proteinExistence type="predicted"/>
<reference evidence="1 2" key="1">
    <citation type="submission" date="2023-12" db="EMBL/GenBank/DDBJ databases">
        <authorList>
            <person name="Manesh M.J.H."/>
            <person name="Bing R.G."/>
            <person name="Willard D.J."/>
            <person name="Kelly R.M."/>
        </authorList>
    </citation>
    <scope>NUCLEOTIDE SEQUENCE [LARGE SCALE GENOMIC DNA]</scope>
    <source>
        <strain evidence="1 2">DSM 8977</strain>
    </source>
</reference>
<dbReference type="InterPro" id="IPR006059">
    <property type="entry name" value="SBP"/>
</dbReference>
<dbReference type="SUPFAM" id="SSF53850">
    <property type="entry name" value="Periplasmic binding protein-like II"/>
    <property type="match status" value="1"/>
</dbReference>
<name>A0ABZ0U2G2_9FIRM</name>
<evidence type="ECO:0000313" key="1">
    <source>
        <dbReference type="EMBL" id="WPX08928.1"/>
    </source>
</evidence>
<dbReference type="Proteomes" id="UP001322744">
    <property type="component" value="Chromosome"/>
</dbReference>
<evidence type="ECO:0000313" key="2">
    <source>
        <dbReference type="Proteomes" id="UP001322744"/>
    </source>
</evidence>
<dbReference type="EMBL" id="CP139957">
    <property type="protein sequence ID" value="WPX08928.1"/>
    <property type="molecule type" value="Genomic_DNA"/>
</dbReference>
<sequence>MSKKALKVVVSIVVIAALIVSVFGLIQGNLTASASTKKTVKIKFLSNLPDRTSNQGKLEQMLIDSYMKANPNVKIEVEALQDEPYKQKFKVYVATNQMPDIFMVWGQPSFFLPVMKAGYAAEIKLDQIKGYGFKTSSLKDFMYNGKLYGLPRNTDFMVLYYNKGLFNKYKVKVPTTFNELLNAAKVFRKNGIAPIAINGKDKWILAILYQELVVKEGGDQKLIYDAISKKSVAKNQILLKAAKDLVNLVNVGGFQDAFVAADYGAANNLFAQEKAAMYYMGSWEVGMATNPNFSESFKKNVDVTYFPTITGGKGKKTDILAWHGGGYAVSASSKVKNEAMKLLLYMMHPTRWAKIGWQQGLVVPGQSWDKFMTGKETVLQKKLTQIFSSATSVSGTVWQDAFTPNFKTEAETLCQMLVAKAITPEKFLAKIEELAKLEVK</sequence>